<evidence type="ECO:0000256" key="1">
    <source>
        <dbReference type="ARBA" id="ARBA00004643"/>
    </source>
</evidence>
<evidence type="ECO:0000256" key="2">
    <source>
        <dbReference type="ARBA" id="ARBA00024012"/>
    </source>
</evidence>
<accession>A0A4Z2ILL0</accession>
<keyword evidence="13" id="KW-1185">Reference proteome</keyword>
<dbReference type="AlphaFoldDB" id="A0A4Z2ILL0"/>
<comment type="caution">
    <text evidence="12">The sequence shown here is derived from an EMBL/GenBank/DDBJ whole genome shotgun (WGS) entry which is preliminary data.</text>
</comment>
<dbReference type="GO" id="GO:0034045">
    <property type="term" value="C:phagophore assembly site membrane"/>
    <property type="evidence" value="ECO:0007669"/>
    <property type="project" value="UniProtKB-SubCell"/>
</dbReference>
<gene>
    <name evidence="12" type="primary">STBD1</name>
    <name evidence="12" type="ORF">EYF80_010866</name>
</gene>
<dbReference type="Pfam" id="PF00686">
    <property type="entry name" value="CBM_20"/>
    <property type="match status" value="1"/>
</dbReference>
<dbReference type="GO" id="GO:0030315">
    <property type="term" value="C:T-tubule"/>
    <property type="evidence" value="ECO:0007669"/>
    <property type="project" value="UniProtKB-SubCell"/>
</dbReference>
<dbReference type="Proteomes" id="UP000314294">
    <property type="component" value="Unassembled WGS sequence"/>
</dbReference>
<reference evidence="12 13" key="1">
    <citation type="submission" date="2019-03" db="EMBL/GenBank/DDBJ databases">
        <title>First draft genome of Liparis tanakae, snailfish: a comprehensive survey of snailfish specific genes.</title>
        <authorList>
            <person name="Kim W."/>
            <person name="Song I."/>
            <person name="Jeong J.-H."/>
            <person name="Kim D."/>
            <person name="Kim S."/>
            <person name="Ryu S."/>
            <person name="Song J.Y."/>
            <person name="Lee S.K."/>
        </authorList>
    </citation>
    <scope>NUCLEOTIDE SEQUENCE [LARGE SCALE GENOMIC DNA]</scope>
    <source>
        <tissue evidence="12">Muscle</tissue>
    </source>
</reference>
<dbReference type="PROSITE" id="PS51166">
    <property type="entry name" value="CBM20"/>
    <property type="match status" value="1"/>
</dbReference>
<sequence length="623" mass="68611">MSDYGLRDETTNGVGSHSEEPAGHVEDVSVPWLYDGKDEEFEREGTDGNTRLSPEGESRNESEEAEEHRLDHLLIGQLAEVQSSTFQRNSNRPSVTDEAAPPVWYSDCDEDGGPAGEGVVREDHLNNLDAPWAQFAERAVEMELDGGNGSEERDCLSVALSPALDCWSAPVKADNLDGGLPATVGIAEADDLSLDRQPLQEEDDELPSLDTNYIFLQGDVNALLAEERVDQWPSQDWQSDPTKTDNADFSEVATGAAPVAIEVLNPRLRQVDLPSLEQFALMDYDVSCVGEESGISSMTVTPDAGNEYDVIFGNMAVPLVHSDLKCEGQTEAQSSLFADDEDISVIEEDSAGMVLGPRPSKLSRPPRSERAAWTIYESFASSQDTFGHEIEDSYHRAVDHFAAQIKGSVTCFTEKHSEASVVVRTKEKKGASVDMKEATTSAKEKEEDYEKTEISIMEATMDHNEWIMDGNCQAFPWMNLSATDDTKSNPLPSEECQDLHAEVQQGDALSLVYENVKSVVVQPTARNVDVTFSVHYVTQSPYQTVGVMGNQQALGNWKGFVPLENTVDGHWAAVVSLPAESHVEWKFVVVDKGEVCRWEECGNRLLDTGYGDELLVQKCWARL</sequence>
<evidence type="ECO:0000256" key="7">
    <source>
        <dbReference type="ARBA" id="ARBA00075794"/>
    </source>
</evidence>
<evidence type="ECO:0000259" key="11">
    <source>
        <dbReference type="PROSITE" id="PS51166"/>
    </source>
</evidence>
<dbReference type="GO" id="GO:2001070">
    <property type="term" value="F:starch binding"/>
    <property type="evidence" value="ECO:0007669"/>
    <property type="project" value="InterPro"/>
</dbReference>
<evidence type="ECO:0000256" key="5">
    <source>
        <dbReference type="ARBA" id="ARBA00062412"/>
    </source>
</evidence>
<feature type="region of interest" description="Disordered" evidence="10">
    <location>
        <begin position="84"/>
        <end position="103"/>
    </location>
</feature>
<evidence type="ECO:0000313" key="12">
    <source>
        <dbReference type="EMBL" id="TNN78940.1"/>
    </source>
</evidence>
<evidence type="ECO:0000256" key="4">
    <source>
        <dbReference type="ARBA" id="ARBA00060405"/>
    </source>
</evidence>
<evidence type="ECO:0000256" key="6">
    <source>
        <dbReference type="ARBA" id="ARBA00073038"/>
    </source>
</evidence>
<dbReference type="OrthoDB" id="6123450at2759"/>
<dbReference type="InterPro" id="IPR013783">
    <property type="entry name" value="Ig-like_fold"/>
</dbReference>
<organism evidence="12 13">
    <name type="scientific">Liparis tanakae</name>
    <name type="common">Tanaka's snailfish</name>
    <dbReference type="NCBI Taxonomy" id="230148"/>
    <lineage>
        <taxon>Eukaryota</taxon>
        <taxon>Metazoa</taxon>
        <taxon>Chordata</taxon>
        <taxon>Craniata</taxon>
        <taxon>Vertebrata</taxon>
        <taxon>Euteleostomi</taxon>
        <taxon>Actinopterygii</taxon>
        <taxon>Neopterygii</taxon>
        <taxon>Teleostei</taxon>
        <taxon>Neoteleostei</taxon>
        <taxon>Acanthomorphata</taxon>
        <taxon>Eupercaria</taxon>
        <taxon>Perciformes</taxon>
        <taxon>Cottioidei</taxon>
        <taxon>Cottales</taxon>
        <taxon>Liparidae</taxon>
        <taxon>Liparis</taxon>
    </lineage>
</organism>
<evidence type="ECO:0000256" key="10">
    <source>
        <dbReference type="SAM" id="MobiDB-lite"/>
    </source>
</evidence>
<feature type="region of interest" description="Disordered" evidence="10">
    <location>
        <begin position="1"/>
        <end position="70"/>
    </location>
</feature>
<dbReference type="InterPro" id="IPR002044">
    <property type="entry name" value="CBM20"/>
</dbReference>
<proteinExistence type="predicted"/>
<dbReference type="InterPro" id="IPR013784">
    <property type="entry name" value="Carb-bd-like_fold"/>
</dbReference>
<feature type="compositionally biased region" description="Basic and acidic residues" evidence="10">
    <location>
        <begin position="17"/>
        <end position="27"/>
    </location>
</feature>
<dbReference type="PANTHER" id="PTHR15048:SF0">
    <property type="entry name" value="STARCH-BINDING DOMAIN-CONTAINING PROTEIN 1"/>
    <property type="match status" value="1"/>
</dbReference>
<feature type="coiled-coil region" evidence="9">
    <location>
        <begin position="435"/>
        <end position="462"/>
    </location>
</feature>
<evidence type="ECO:0000256" key="8">
    <source>
        <dbReference type="ARBA" id="ARBA00076001"/>
    </source>
</evidence>
<comment type="subunit">
    <text evidence="5">Interacts with the ATG8 family proteins GABARAP and GABARAPL1. Interacts with several glycogen-associated proteins, such as GYS2 (liver glycogen synthase), GDE (glycogen debranching enzyme), GBE1 (glycogen branching enzyme 1) and EPM2A (Laforin).</text>
</comment>
<feature type="compositionally biased region" description="Polar residues" evidence="10">
    <location>
        <begin position="84"/>
        <end position="94"/>
    </location>
</feature>
<keyword evidence="9" id="KW-0175">Coiled coil</keyword>
<protein>
    <recommendedName>
        <fullName evidence="6">Starch-binding domain-containing protein 1</fullName>
    </recommendedName>
    <alternativeName>
        <fullName evidence="7">Genethonin-1</fullName>
    </alternativeName>
    <alternativeName>
        <fullName evidence="8">Glycophagy cargo receptor stbd1</fullName>
    </alternativeName>
</protein>
<comment type="function">
    <text evidence="3">Acts as a cargo receptor for glycogen. Delivers its cargo to an autophagic pathway called glycophagy, resulting in the transport of glycogen to lysosomes.</text>
</comment>
<feature type="domain" description="CBM20" evidence="11">
    <location>
        <begin position="522"/>
        <end position="622"/>
    </location>
</feature>
<dbReference type="GO" id="GO:0061723">
    <property type="term" value="P:glycophagy"/>
    <property type="evidence" value="ECO:0007669"/>
    <property type="project" value="UniProtKB-ARBA"/>
</dbReference>
<evidence type="ECO:0000313" key="13">
    <source>
        <dbReference type="Proteomes" id="UP000314294"/>
    </source>
</evidence>
<evidence type="ECO:0000256" key="9">
    <source>
        <dbReference type="SAM" id="Coils"/>
    </source>
</evidence>
<feature type="compositionally biased region" description="Basic and acidic residues" evidence="10">
    <location>
        <begin position="54"/>
        <end position="70"/>
    </location>
</feature>
<evidence type="ECO:0000256" key="3">
    <source>
        <dbReference type="ARBA" id="ARBA00053886"/>
    </source>
</evidence>
<dbReference type="SUPFAM" id="SSF49452">
    <property type="entry name" value="Starch-binding domain-like"/>
    <property type="match status" value="1"/>
</dbReference>
<dbReference type="PANTHER" id="PTHR15048">
    <property type="entry name" value="STARCH-BINDING DOMAIN-CONTAINING PROTEIN 1"/>
    <property type="match status" value="1"/>
</dbReference>
<dbReference type="Gene3D" id="2.60.40.10">
    <property type="entry name" value="Immunoglobulins"/>
    <property type="match status" value="1"/>
</dbReference>
<dbReference type="SMART" id="SM01065">
    <property type="entry name" value="CBM_2"/>
    <property type="match status" value="1"/>
</dbReference>
<comment type="subcellular location">
    <subcellularLocation>
        <location evidence="2">Cell membrane</location>
        <location evidence="2">Sarcolemma</location>
        <location evidence="2">T-tubule</location>
    </subcellularLocation>
    <subcellularLocation>
        <location evidence="1">Endoplasmic reticulum membrane</location>
        <topology evidence="1">Single-pass type III membrane protein</topology>
    </subcellularLocation>
    <subcellularLocation>
        <location evidence="4">Preautophagosomal structure membrane</location>
        <topology evidence="4">Single-pass type III membrane protein</topology>
    </subcellularLocation>
</comment>
<dbReference type="EMBL" id="SRLO01000069">
    <property type="protein sequence ID" value="TNN78940.1"/>
    <property type="molecule type" value="Genomic_DNA"/>
</dbReference>
<dbReference type="FunFam" id="2.60.40.10:FF:000552">
    <property type="entry name" value="Related to glucoamylase"/>
    <property type="match status" value="1"/>
</dbReference>
<name>A0A4Z2ILL0_9TELE</name>
<dbReference type="GO" id="GO:0005789">
    <property type="term" value="C:endoplasmic reticulum membrane"/>
    <property type="evidence" value="ECO:0007669"/>
    <property type="project" value="UniProtKB-SubCell"/>
</dbReference>
<feature type="compositionally biased region" description="Basic and acidic residues" evidence="10">
    <location>
        <begin position="1"/>
        <end position="10"/>
    </location>
</feature>